<dbReference type="PANTHER" id="PTHR35690:SF1">
    <property type="entry name" value="OS01G0363500 PROTEIN"/>
    <property type="match status" value="1"/>
</dbReference>
<sequence length="281" mass="30279">MPAPLRRDLPPRRDARGCQQPGLAASARRICFLAAAAVVLAWQRQAEGSDAFVNALHAAASPSSSATPRPSEPDVLAAVLEAGRQRAQLNPQVGFYNKLVGDGVEGGKRWRLVYLATKNAVVAARKGVAPPSMLDRGWYVDGVVTAVQRFEDSPKRRMNQNGVFGFLGLGGFFFGYFARFKWPAPAKRTTMAFEPIASDLHAFGQDWSFPSPTGPGPEGDKRFEEVRLQESNIFNFFYVDEHVAVAQGASGSVALWGATDPGWDAANLVTTGRERADGAGA</sequence>
<keyword evidence="1" id="KW-0812">Transmembrane</keyword>
<keyword evidence="3" id="KW-1185">Reference proteome</keyword>
<feature type="transmembrane region" description="Helical" evidence="1">
    <location>
        <begin position="163"/>
        <end position="182"/>
    </location>
</feature>
<keyword evidence="1" id="KW-0472">Membrane</keyword>
<name>A0A813DES6_POLGL</name>
<comment type="caution">
    <text evidence="2">The sequence shown here is derived from an EMBL/GenBank/DDBJ whole genome shotgun (WGS) entry which is preliminary data.</text>
</comment>
<dbReference type="PANTHER" id="PTHR35690">
    <property type="entry name" value="OS01G0363500 PROTEIN"/>
    <property type="match status" value="1"/>
</dbReference>
<keyword evidence="1" id="KW-1133">Transmembrane helix</keyword>
<evidence type="ECO:0000313" key="3">
    <source>
        <dbReference type="Proteomes" id="UP000654075"/>
    </source>
</evidence>
<accession>A0A813DES6</accession>
<organism evidence="2 3">
    <name type="scientific">Polarella glacialis</name>
    <name type="common">Dinoflagellate</name>
    <dbReference type="NCBI Taxonomy" id="89957"/>
    <lineage>
        <taxon>Eukaryota</taxon>
        <taxon>Sar</taxon>
        <taxon>Alveolata</taxon>
        <taxon>Dinophyceae</taxon>
        <taxon>Suessiales</taxon>
        <taxon>Suessiaceae</taxon>
        <taxon>Polarella</taxon>
    </lineage>
</organism>
<evidence type="ECO:0000313" key="2">
    <source>
        <dbReference type="EMBL" id="CAE8584981.1"/>
    </source>
</evidence>
<dbReference type="AlphaFoldDB" id="A0A813DES6"/>
<dbReference type="OrthoDB" id="431503at2759"/>
<proteinExistence type="predicted"/>
<reference evidence="2" key="1">
    <citation type="submission" date="2021-02" db="EMBL/GenBank/DDBJ databases">
        <authorList>
            <person name="Dougan E. K."/>
            <person name="Rhodes N."/>
            <person name="Thang M."/>
            <person name="Chan C."/>
        </authorList>
    </citation>
    <scope>NUCLEOTIDE SEQUENCE</scope>
</reference>
<gene>
    <name evidence="2" type="ORF">PGLA1383_LOCUS3904</name>
</gene>
<evidence type="ECO:0000256" key="1">
    <source>
        <dbReference type="SAM" id="Phobius"/>
    </source>
</evidence>
<dbReference type="Proteomes" id="UP000654075">
    <property type="component" value="Unassembled WGS sequence"/>
</dbReference>
<protein>
    <submittedName>
        <fullName evidence="2">Uncharacterized protein</fullName>
    </submittedName>
</protein>
<dbReference type="EMBL" id="CAJNNV010001404">
    <property type="protein sequence ID" value="CAE8584981.1"/>
    <property type="molecule type" value="Genomic_DNA"/>
</dbReference>